<name>A0A7Z0WJP9_9PSEU</name>
<dbReference type="Proteomes" id="UP000185696">
    <property type="component" value="Unassembled WGS sequence"/>
</dbReference>
<protein>
    <recommendedName>
        <fullName evidence="3">Basic secretory peptidase family protein</fullName>
    </recommendedName>
</protein>
<accession>A0A7Z0WJP9</accession>
<keyword evidence="2" id="KW-1185">Reference proteome</keyword>
<evidence type="ECO:0000313" key="2">
    <source>
        <dbReference type="Proteomes" id="UP000185696"/>
    </source>
</evidence>
<evidence type="ECO:0000313" key="1">
    <source>
        <dbReference type="EMBL" id="OLF08859.1"/>
    </source>
</evidence>
<dbReference type="OrthoDB" id="5242307at2"/>
<evidence type="ECO:0008006" key="3">
    <source>
        <dbReference type="Google" id="ProtNLM"/>
    </source>
</evidence>
<comment type="caution">
    <text evidence="1">The sequence shown here is derived from an EMBL/GenBank/DDBJ whole genome shotgun (WGS) entry which is preliminary data.</text>
</comment>
<dbReference type="EMBL" id="MSIF01000011">
    <property type="protein sequence ID" value="OLF08859.1"/>
    <property type="molecule type" value="Genomic_DNA"/>
</dbReference>
<dbReference type="AlphaFoldDB" id="A0A7Z0WJP9"/>
<reference evidence="1 2" key="1">
    <citation type="submission" date="2016-12" db="EMBL/GenBank/DDBJ databases">
        <title>The draft genome sequence of Actinophytocola xinjiangensis.</title>
        <authorList>
            <person name="Wang W."/>
            <person name="Yuan L."/>
        </authorList>
    </citation>
    <scope>NUCLEOTIDE SEQUENCE [LARGE SCALE GENOMIC DNA]</scope>
    <source>
        <strain evidence="1 2">CGMCC 4.4663</strain>
    </source>
</reference>
<gene>
    <name evidence="1" type="ORF">BLA60_21865</name>
</gene>
<sequence length="436" mass="47035">MGAAVAAVLLLGITIVSLPSAGQAPAPGPGQPLGVVSPQPRADLTRADAVTALLDRRAQAVRDRDERAFLATIDPEADDAFVATQRRLYDNLAGVPFDEWTYQLSPDDTLDVADLPEEDTDGADEVWAPAVDLRYALRGGDVVPTSRAMGYLFARHGATWYLRSDSALDRLGRRSWRGPWDYGPCVVTPTEHGIVVSHPGDGPMVKRLTGELDDSVRAVSALWPTSWPERVVLMLPDSPSEMRALVGAKDFPVDAVVAVAVADRVDNATREVTGQRVVLSPTGVRALSATSLRVVLRHEITHVAARADTVDGSPTWLLEGFADYVGYRDSGVTLAEGAPDLMGEVRSERLPESLPEDRAFRMSGPDLDQAYQESWSLAKYIAGEYGEQRLVSLYRELAAAGAVSARETDGLLRGVLGVDRAALVQGWRAYLLAALE</sequence>
<proteinExistence type="predicted"/>
<organism evidence="1 2">
    <name type="scientific">Actinophytocola xinjiangensis</name>
    <dbReference type="NCBI Taxonomy" id="485602"/>
    <lineage>
        <taxon>Bacteria</taxon>
        <taxon>Bacillati</taxon>
        <taxon>Actinomycetota</taxon>
        <taxon>Actinomycetes</taxon>
        <taxon>Pseudonocardiales</taxon>
        <taxon>Pseudonocardiaceae</taxon>
    </lineage>
</organism>